<name>A0A9D1GJB7_9FIRM</name>
<reference evidence="2" key="2">
    <citation type="journal article" date="2021" name="PeerJ">
        <title>Extensive microbial diversity within the chicken gut microbiome revealed by metagenomics and culture.</title>
        <authorList>
            <person name="Gilroy R."/>
            <person name="Ravi A."/>
            <person name="Getino M."/>
            <person name="Pursley I."/>
            <person name="Horton D.L."/>
            <person name="Alikhan N.F."/>
            <person name="Baker D."/>
            <person name="Gharbi K."/>
            <person name="Hall N."/>
            <person name="Watson M."/>
            <person name="Adriaenssens E.M."/>
            <person name="Foster-Nyarko E."/>
            <person name="Jarju S."/>
            <person name="Secka A."/>
            <person name="Antonio M."/>
            <person name="Oren A."/>
            <person name="Chaudhuri R.R."/>
            <person name="La Ragione R."/>
            <person name="Hildebrand F."/>
            <person name="Pallen M.J."/>
        </authorList>
    </citation>
    <scope>NUCLEOTIDE SEQUENCE</scope>
    <source>
        <strain evidence="2">CHK123-3438</strain>
    </source>
</reference>
<dbReference type="GO" id="GO:0006799">
    <property type="term" value="P:polyphosphate biosynthetic process"/>
    <property type="evidence" value="ECO:0007669"/>
    <property type="project" value="UniProtKB-ARBA"/>
</dbReference>
<dbReference type="InterPro" id="IPR033469">
    <property type="entry name" value="CYTH-like_dom_sf"/>
</dbReference>
<dbReference type="SUPFAM" id="SSF55154">
    <property type="entry name" value="CYTH-like phosphatases"/>
    <property type="match status" value="1"/>
</dbReference>
<comment type="caution">
    <text evidence="2">The sequence shown here is derived from an EMBL/GenBank/DDBJ whole genome shotgun (WGS) entry which is preliminary data.</text>
</comment>
<dbReference type="Gene3D" id="3.20.100.30">
    <property type="entry name" value="VTC, catalytic tunnel domain"/>
    <property type="match status" value="1"/>
</dbReference>
<evidence type="ECO:0000259" key="1">
    <source>
        <dbReference type="Pfam" id="PF09359"/>
    </source>
</evidence>
<accession>A0A9D1GJB7</accession>
<feature type="domain" description="VTC" evidence="1">
    <location>
        <begin position="7"/>
        <end position="224"/>
    </location>
</feature>
<evidence type="ECO:0000313" key="3">
    <source>
        <dbReference type="Proteomes" id="UP000886860"/>
    </source>
</evidence>
<dbReference type="Pfam" id="PF09359">
    <property type="entry name" value="VTC"/>
    <property type="match status" value="1"/>
</dbReference>
<dbReference type="InterPro" id="IPR042267">
    <property type="entry name" value="VTC_sf"/>
</dbReference>
<sequence length="248" mass="29139">MVQEIFKRYEKKYLLTESDCSRLMLTIGGILKPDEYGKHRISNIYFDTPDCLLIRRSLEKPVYKEKLRLRAYGDEICMDSPVFPELKKKYDSVVYKRRIQMNLKEARACFYDGAAVKRQDQIFRELDFTMKRYALKPMAYIAYEREAYICCLDEEIRPTFDRNIVGRSQELELSLGNYGDRILEEGMVLMELKVAEAVPLWLGRILSEMHIFPVSFSKYGTYYQKYLASGSREESHAGQMQKGGRRCA</sequence>
<dbReference type="AlphaFoldDB" id="A0A9D1GJB7"/>
<dbReference type="InterPro" id="IPR018966">
    <property type="entry name" value="VTC_domain"/>
</dbReference>
<evidence type="ECO:0000313" key="2">
    <source>
        <dbReference type="EMBL" id="HIT41806.1"/>
    </source>
</evidence>
<dbReference type="CDD" id="cd07750">
    <property type="entry name" value="PolyPPase_VTC_like"/>
    <property type="match status" value="1"/>
</dbReference>
<dbReference type="Proteomes" id="UP000886860">
    <property type="component" value="Unassembled WGS sequence"/>
</dbReference>
<gene>
    <name evidence="2" type="ORF">IAB60_06880</name>
</gene>
<protein>
    <submittedName>
        <fullName evidence="2">Polyphosphate polymerase domain-containing protein</fullName>
    </submittedName>
</protein>
<proteinExistence type="predicted"/>
<organism evidence="2 3">
    <name type="scientific">Candidatus Caccovicinus merdipullorum</name>
    <dbReference type="NCBI Taxonomy" id="2840724"/>
    <lineage>
        <taxon>Bacteria</taxon>
        <taxon>Bacillati</taxon>
        <taxon>Bacillota</taxon>
        <taxon>Clostridia</taxon>
        <taxon>Eubacteriales</taxon>
        <taxon>Candidatus Caccovicinus</taxon>
    </lineage>
</organism>
<dbReference type="EMBL" id="DVKS01000118">
    <property type="protein sequence ID" value="HIT41806.1"/>
    <property type="molecule type" value="Genomic_DNA"/>
</dbReference>
<reference evidence="2" key="1">
    <citation type="submission" date="2020-10" db="EMBL/GenBank/DDBJ databases">
        <authorList>
            <person name="Gilroy R."/>
        </authorList>
    </citation>
    <scope>NUCLEOTIDE SEQUENCE</scope>
    <source>
        <strain evidence="2">CHK123-3438</strain>
    </source>
</reference>